<sequence>MYYTFSNRLIRKLSDRPFFSLLALLGLTIGLWGCSNDDPQPIAPSEVIRVIDGRTAKQGSGNPLTIDMNKDGIVDFTVFAELTANQEGDELYVGVNPIGPHKVKSGPFSDDNFLNMGLLIAENPPTTLDFSLKPNEQWTSEHGAIAIRKTTNSGSVSHEGAWIGRSKVLAIQLYQNGQYHIGWLKIHFNAETEVATLLEYAHHKRPQTPIALQ</sequence>
<protein>
    <recommendedName>
        <fullName evidence="3">Lipoprotein</fullName>
    </recommendedName>
</protein>
<dbReference type="RefSeq" id="WP_189629332.1">
    <property type="nucleotide sequence ID" value="NZ_BNAG01000002.1"/>
</dbReference>
<reference evidence="2" key="1">
    <citation type="journal article" date="2019" name="Int. J. Syst. Evol. Microbiol.">
        <title>The Global Catalogue of Microorganisms (GCM) 10K type strain sequencing project: providing services to taxonomists for standard genome sequencing and annotation.</title>
        <authorList>
            <consortium name="The Broad Institute Genomics Platform"/>
            <consortium name="The Broad Institute Genome Sequencing Center for Infectious Disease"/>
            <person name="Wu L."/>
            <person name="Ma J."/>
        </authorList>
    </citation>
    <scope>NUCLEOTIDE SEQUENCE [LARGE SCALE GENOMIC DNA]</scope>
    <source>
        <strain evidence="2">CGMCC 1.15111</strain>
    </source>
</reference>
<dbReference type="EMBL" id="BNAG01000002">
    <property type="protein sequence ID" value="GHE59070.1"/>
    <property type="molecule type" value="Genomic_DNA"/>
</dbReference>
<accession>A0ABQ3I6E6</accession>
<name>A0ABQ3I6E6_9BACT</name>
<comment type="caution">
    <text evidence="1">The sequence shown here is derived from an EMBL/GenBank/DDBJ whole genome shotgun (WGS) entry which is preliminary data.</text>
</comment>
<organism evidence="1 2">
    <name type="scientific">Roseivirga thermotolerans</name>
    <dbReference type="NCBI Taxonomy" id="1758176"/>
    <lineage>
        <taxon>Bacteria</taxon>
        <taxon>Pseudomonadati</taxon>
        <taxon>Bacteroidota</taxon>
        <taxon>Cytophagia</taxon>
        <taxon>Cytophagales</taxon>
        <taxon>Roseivirgaceae</taxon>
        <taxon>Roseivirga</taxon>
    </lineage>
</organism>
<keyword evidence="2" id="KW-1185">Reference proteome</keyword>
<dbReference type="Proteomes" id="UP000658258">
    <property type="component" value="Unassembled WGS sequence"/>
</dbReference>
<evidence type="ECO:0000313" key="2">
    <source>
        <dbReference type="Proteomes" id="UP000658258"/>
    </source>
</evidence>
<evidence type="ECO:0008006" key="3">
    <source>
        <dbReference type="Google" id="ProtNLM"/>
    </source>
</evidence>
<evidence type="ECO:0000313" key="1">
    <source>
        <dbReference type="EMBL" id="GHE59070.1"/>
    </source>
</evidence>
<proteinExistence type="predicted"/>
<gene>
    <name evidence="1" type="ORF">GCM10011340_12060</name>
</gene>